<comment type="caution">
    <text evidence="7">The sequence shown here is derived from an EMBL/GenBank/DDBJ whole genome shotgun (WGS) entry which is preliminary data.</text>
</comment>
<dbReference type="Proteomes" id="UP000185578">
    <property type="component" value="Unassembled WGS sequence"/>
</dbReference>
<dbReference type="InterPro" id="IPR039425">
    <property type="entry name" value="RNA_pol_sigma-70-like"/>
</dbReference>
<dbReference type="PANTHER" id="PTHR43133">
    <property type="entry name" value="RNA POLYMERASE ECF-TYPE SIGMA FACTO"/>
    <property type="match status" value="1"/>
</dbReference>
<dbReference type="PANTHER" id="PTHR43133:SF63">
    <property type="entry name" value="RNA POLYMERASE SIGMA FACTOR FECI-RELATED"/>
    <property type="match status" value="1"/>
</dbReference>
<dbReference type="NCBIfam" id="TIGR02937">
    <property type="entry name" value="sigma70-ECF"/>
    <property type="match status" value="1"/>
</dbReference>
<evidence type="ECO:0000256" key="4">
    <source>
        <dbReference type="ARBA" id="ARBA00023163"/>
    </source>
</evidence>
<dbReference type="OrthoDB" id="9797134at2"/>
<comment type="similarity">
    <text evidence="1">Belongs to the sigma-70 factor family. ECF subfamily.</text>
</comment>
<evidence type="ECO:0000256" key="2">
    <source>
        <dbReference type="ARBA" id="ARBA00023015"/>
    </source>
</evidence>
<dbReference type="GO" id="GO:0016987">
    <property type="term" value="F:sigma factor activity"/>
    <property type="evidence" value="ECO:0007669"/>
    <property type="project" value="UniProtKB-KW"/>
</dbReference>
<dbReference type="Pfam" id="PF04542">
    <property type="entry name" value="Sigma70_r2"/>
    <property type="match status" value="1"/>
</dbReference>
<dbReference type="InterPro" id="IPR007627">
    <property type="entry name" value="RNA_pol_sigma70_r2"/>
</dbReference>
<reference evidence="7 8" key="1">
    <citation type="submission" date="2016-12" db="EMBL/GenBank/DDBJ databases">
        <authorList>
            <person name="Song W.-J."/>
            <person name="Kurnit D.M."/>
        </authorList>
    </citation>
    <scope>NUCLEOTIDE SEQUENCE [LARGE SCALE GENOMIC DNA]</scope>
    <source>
        <strain evidence="7 8">PCL1601</strain>
    </source>
</reference>
<dbReference type="Gene3D" id="1.10.10.10">
    <property type="entry name" value="Winged helix-like DNA-binding domain superfamily/Winged helix DNA-binding domain"/>
    <property type="match status" value="1"/>
</dbReference>
<keyword evidence="4" id="KW-0804">Transcription</keyword>
<dbReference type="Pfam" id="PF08281">
    <property type="entry name" value="Sigma70_r4_2"/>
    <property type="match status" value="1"/>
</dbReference>
<dbReference type="AlphaFoldDB" id="A0A1Q8ERR1"/>
<gene>
    <name evidence="7" type="ORF">BTN82_10820</name>
</gene>
<organism evidence="7 8">
    <name type="scientific">Pseudomonas chlororaphis</name>
    <dbReference type="NCBI Taxonomy" id="587753"/>
    <lineage>
        <taxon>Bacteria</taxon>
        <taxon>Pseudomonadati</taxon>
        <taxon>Pseudomonadota</taxon>
        <taxon>Gammaproteobacteria</taxon>
        <taxon>Pseudomonadales</taxon>
        <taxon>Pseudomonadaceae</taxon>
        <taxon>Pseudomonas</taxon>
    </lineage>
</organism>
<dbReference type="Gene3D" id="1.10.1740.10">
    <property type="match status" value="1"/>
</dbReference>
<evidence type="ECO:0000259" key="6">
    <source>
        <dbReference type="Pfam" id="PF08281"/>
    </source>
</evidence>
<dbReference type="InterPro" id="IPR036388">
    <property type="entry name" value="WH-like_DNA-bd_sf"/>
</dbReference>
<dbReference type="SUPFAM" id="SSF88659">
    <property type="entry name" value="Sigma3 and sigma4 domains of RNA polymerase sigma factors"/>
    <property type="match status" value="1"/>
</dbReference>
<dbReference type="InterPro" id="IPR013249">
    <property type="entry name" value="RNA_pol_sigma70_r4_t2"/>
</dbReference>
<keyword evidence="3" id="KW-0731">Sigma factor</keyword>
<dbReference type="SUPFAM" id="SSF88946">
    <property type="entry name" value="Sigma2 domain of RNA polymerase sigma factors"/>
    <property type="match status" value="1"/>
</dbReference>
<dbReference type="RefSeq" id="WP_075119113.1">
    <property type="nucleotide sequence ID" value="NZ_MSCT01000009.1"/>
</dbReference>
<feature type="domain" description="RNA polymerase sigma factor 70 region 4 type 2" evidence="6">
    <location>
        <begin position="110"/>
        <end position="158"/>
    </location>
</feature>
<feature type="domain" description="RNA polymerase sigma-70 region 2" evidence="5">
    <location>
        <begin position="13"/>
        <end position="79"/>
    </location>
</feature>
<keyword evidence="2" id="KW-0805">Transcription regulation</keyword>
<proteinExistence type="inferred from homology"/>
<evidence type="ECO:0000259" key="5">
    <source>
        <dbReference type="Pfam" id="PF04542"/>
    </source>
</evidence>
<dbReference type="InterPro" id="IPR013325">
    <property type="entry name" value="RNA_pol_sigma_r2"/>
</dbReference>
<evidence type="ECO:0000313" key="8">
    <source>
        <dbReference type="Proteomes" id="UP000185578"/>
    </source>
</evidence>
<evidence type="ECO:0000256" key="1">
    <source>
        <dbReference type="ARBA" id="ARBA00010641"/>
    </source>
</evidence>
<dbReference type="InterPro" id="IPR014284">
    <property type="entry name" value="RNA_pol_sigma-70_dom"/>
</dbReference>
<protein>
    <submittedName>
        <fullName evidence="7">RNA polymerase subunit sigma-70</fullName>
    </submittedName>
</protein>
<dbReference type="GO" id="GO:0003677">
    <property type="term" value="F:DNA binding"/>
    <property type="evidence" value="ECO:0007669"/>
    <property type="project" value="InterPro"/>
</dbReference>
<accession>A0A1Q8ERR1</accession>
<sequence length="168" mass="19047">MPAQTPTSPVAQLYANHHGWLRGWLHRRLGHTADAEDLAHDTFIRVLRSQEDVRELRQPMAFLATIANGLLINRWRRQAIERAYLEALAARPMGEEPSPEARHLMIETLLELDSLLVGLSSRVRQIFFLSQLDGLTYPQIAAQLSLTVAQVQRAMGKAFSVCYASRFE</sequence>
<name>A0A1Q8ERR1_9PSED</name>
<evidence type="ECO:0000313" key="7">
    <source>
        <dbReference type="EMBL" id="OLF54492.1"/>
    </source>
</evidence>
<dbReference type="GO" id="GO:0006352">
    <property type="term" value="P:DNA-templated transcription initiation"/>
    <property type="evidence" value="ECO:0007669"/>
    <property type="project" value="InterPro"/>
</dbReference>
<dbReference type="EMBL" id="MSCT01000009">
    <property type="protein sequence ID" value="OLF54492.1"/>
    <property type="molecule type" value="Genomic_DNA"/>
</dbReference>
<dbReference type="InterPro" id="IPR013324">
    <property type="entry name" value="RNA_pol_sigma_r3/r4-like"/>
</dbReference>
<evidence type="ECO:0000256" key="3">
    <source>
        <dbReference type="ARBA" id="ARBA00023082"/>
    </source>
</evidence>